<evidence type="ECO:0000313" key="3">
    <source>
        <dbReference type="Proteomes" id="UP000237438"/>
    </source>
</evidence>
<dbReference type="OrthoDB" id="10642678at2759"/>
<dbReference type="AlphaFoldDB" id="A0A2S4PXD2"/>
<dbReference type="STRING" id="225359.A0A2S4PXD2"/>
<dbReference type="EMBL" id="PEDP01000287">
    <property type="protein sequence ID" value="POS86622.1"/>
    <property type="molecule type" value="Genomic_DNA"/>
</dbReference>
<sequence>MTFVRRSVEMYEIVVERLELEANASKDEMKASESLYYSAISICHQVASLDIHRKTNDIVHPHKMWTQLSTKYNRNKMFDLELHLPNSPGLVITYSHPQFVNKFEIEWHRLQKLTKDLSGFDSIIFASLQRINLHNLIPFFLKTSEICHQ</sequence>
<gene>
    <name evidence="2" type="ORF">EPUL_003795</name>
</gene>
<keyword evidence="3" id="KW-1185">Reference proteome</keyword>
<name>A0A2S4PXD2_9PEZI</name>
<feature type="coiled-coil region" evidence="1">
    <location>
        <begin position="8"/>
        <end position="35"/>
    </location>
</feature>
<protein>
    <submittedName>
        <fullName evidence="2">Uncharacterized protein</fullName>
    </submittedName>
</protein>
<organism evidence="2 3">
    <name type="scientific">Erysiphe pulchra</name>
    <dbReference type="NCBI Taxonomy" id="225359"/>
    <lineage>
        <taxon>Eukaryota</taxon>
        <taxon>Fungi</taxon>
        <taxon>Dikarya</taxon>
        <taxon>Ascomycota</taxon>
        <taxon>Pezizomycotina</taxon>
        <taxon>Leotiomycetes</taxon>
        <taxon>Erysiphales</taxon>
        <taxon>Erysiphaceae</taxon>
        <taxon>Erysiphe</taxon>
    </lineage>
</organism>
<proteinExistence type="predicted"/>
<comment type="caution">
    <text evidence="2">The sequence shown here is derived from an EMBL/GenBank/DDBJ whole genome shotgun (WGS) entry which is preliminary data.</text>
</comment>
<evidence type="ECO:0000313" key="2">
    <source>
        <dbReference type="EMBL" id="POS86622.1"/>
    </source>
</evidence>
<keyword evidence="1" id="KW-0175">Coiled coil</keyword>
<dbReference type="Proteomes" id="UP000237438">
    <property type="component" value="Unassembled WGS sequence"/>
</dbReference>
<reference evidence="2 3" key="1">
    <citation type="submission" date="2017-10" db="EMBL/GenBank/DDBJ databases">
        <title>Development of genomic resources for the powdery mildew, Erysiphe pulchra.</title>
        <authorList>
            <person name="Wadl P.A."/>
            <person name="Mack B.M."/>
            <person name="Moore G."/>
            <person name="Beltz S.B."/>
        </authorList>
    </citation>
    <scope>NUCLEOTIDE SEQUENCE [LARGE SCALE GENOMIC DNA]</scope>
    <source>
        <strain evidence="2">Cflorida</strain>
    </source>
</reference>
<accession>A0A2S4PXD2</accession>
<evidence type="ECO:0000256" key="1">
    <source>
        <dbReference type="SAM" id="Coils"/>
    </source>
</evidence>